<keyword evidence="3" id="KW-1185">Reference proteome</keyword>
<name>B4VVA2_9CYAN</name>
<organism evidence="2 3">
    <name type="scientific">Coleofasciculus chthonoplastes PCC 7420</name>
    <dbReference type="NCBI Taxonomy" id="118168"/>
    <lineage>
        <taxon>Bacteria</taxon>
        <taxon>Bacillati</taxon>
        <taxon>Cyanobacteriota</taxon>
        <taxon>Cyanophyceae</taxon>
        <taxon>Coleofasciculales</taxon>
        <taxon>Coleofasciculaceae</taxon>
        <taxon>Coleofasciculus</taxon>
    </lineage>
</organism>
<gene>
    <name evidence="2" type="ORF">MC7420_4235</name>
</gene>
<dbReference type="STRING" id="118168.MC7420_4235"/>
<proteinExistence type="predicted"/>
<dbReference type="Proteomes" id="UP000003835">
    <property type="component" value="Unassembled WGS sequence"/>
</dbReference>
<feature type="compositionally biased region" description="Polar residues" evidence="1">
    <location>
        <begin position="9"/>
        <end position="37"/>
    </location>
</feature>
<evidence type="ECO:0000256" key="1">
    <source>
        <dbReference type="SAM" id="MobiDB-lite"/>
    </source>
</evidence>
<dbReference type="EMBL" id="DS989854">
    <property type="protein sequence ID" value="EDX74250.1"/>
    <property type="molecule type" value="Genomic_DNA"/>
</dbReference>
<feature type="region of interest" description="Disordered" evidence="1">
    <location>
        <begin position="115"/>
        <end position="147"/>
    </location>
</feature>
<evidence type="ECO:0000313" key="2">
    <source>
        <dbReference type="EMBL" id="EDX74250.1"/>
    </source>
</evidence>
<feature type="compositionally biased region" description="Pro residues" evidence="1">
    <location>
        <begin position="131"/>
        <end position="141"/>
    </location>
</feature>
<protein>
    <submittedName>
        <fullName evidence="2">Uncharacterized protein</fullName>
    </submittedName>
</protein>
<dbReference type="HOGENOM" id="CLU_1649227_0_0_3"/>
<reference evidence="2 3" key="1">
    <citation type="submission" date="2008-07" db="EMBL/GenBank/DDBJ databases">
        <authorList>
            <person name="Tandeau de Marsac N."/>
            <person name="Ferriera S."/>
            <person name="Johnson J."/>
            <person name="Kravitz S."/>
            <person name="Beeson K."/>
            <person name="Sutton G."/>
            <person name="Rogers Y.-H."/>
            <person name="Friedman R."/>
            <person name="Frazier M."/>
            <person name="Venter J.C."/>
        </authorList>
    </citation>
    <scope>NUCLEOTIDE SEQUENCE [LARGE SCALE GENOMIC DNA]</scope>
    <source>
        <strain evidence="2 3">PCC 7420</strain>
    </source>
</reference>
<evidence type="ECO:0000313" key="3">
    <source>
        <dbReference type="Proteomes" id="UP000003835"/>
    </source>
</evidence>
<feature type="compositionally biased region" description="Basic and acidic residues" evidence="1">
    <location>
        <begin position="115"/>
        <end position="124"/>
    </location>
</feature>
<feature type="region of interest" description="Disordered" evidence="1">
    <location>
        <begin position="1"/>
        <end position="37"/>
    </location>
</feature>
<accession>B4VVA2</accession>
<sequence length="160" mass="17958">MSKPAHPRQSLSSNNSPADKNSNPDSHSLEENTTADESYNFQKTRIIIHLELLPSSEDNQNRLVNIGVGIKNDPPLLATTTLSSLNLPPVIQQMLEELQSQMPERAVAASERKMWRQKQEDGQRQRTVKPTPKPCKLPPAQPIHLPDSQSLEAQHQLTLF</sequence>
<dbReference type="AlphaFoldDB" id="B4VVA2"/>
<dbReference type="RefSeq" id="WP_006102555.1">
    <property type="nucleotide sequence ID" value="NZ_DS989854.1"/>
</dbReference>